<evidence type="ECO:0000313" key="1">
    <source>
        <dbReference type="EMBL" id="WOK08107.1"/>
    </source>
</evidence>
<proteinExistence type="predicted"/>
<dbReference type="EMBL" id="CP136051">
    <property type="protein sequence ID" value="WOK08107.1"/>
    <property type="molecule type" value="Genomic_DNA"/>
</dbReference>
<dbReference type="RefSeq" id="WP_317490753.1">
    <property type="nucleotide sequence ID" value="NZ_CP136051.1"/>
</dbReference>
<accession>A0ABZ0IWU0</accession>
<name>A0ABZ0IWU0_9BACT</name>
<evidence type="ECO:0008006" key="3">
    <source>
        <dbReference type="Google" id="ProtNLM"/>
    </source>
</evidence>
<evidence type="ECO:0000313" key="2">
    <source>
        <dbReference type="Proteomes" id="UP001302349"/>
    </source>
</evidence>
<reference evidence="1 2" key="1">
    <citation type="journal article" date="2023" name="Microbiol. Resour. Announc.">
        <title>Complete Genome Sequence of Imperialibacter roseus strain P4T.</title>
        <authorList>
            <person name="Tizabi D.R."/>
            <person name="Bachvaroff T."/>
            <person name="Hill R.T."/>
        </authorList>
    </citation>
    <scope>NUCLEOTIDE SEQUENCE [LARGE SCALE GENOMIC DNA]</scope>
    <source>
        <strain evidence="1 2">P4T</strain>
    </source>
</reference>
<dbReference type="Proteomes" id="UP001302349">
    <property type="component" value="Chromosome"/>
</dbReference>
<organism evidence="1 2">
    <name type="scientific">Imperialibacter roseus</name>
    <dbReference type="NCBI Taxonomy" id="1324217"/>
    <lineage>
        <taxon>Bacteria</taxon>
        <taxon>Pseudomonadati</taxon>
        <taxon>Bacteroidota</taxon>
        <taxon>Cytophagia</taxon>
        <taxon>Cytophagales</taxon>
        <taxon>Flammeovirgaceae</taxon>
        <taxon>Imperialibacter</taxon>
    </lineage>
</organism>
<protein>
    <recommendedName>
        <fullName evidence="3">TfoX N-terminal domain-containing protein</fullName>
    </recommendedName>
</protein>
<gene>
    <name evidence="1" type="ORF">RT717_05600</name>
</gene>
<keyword evidence="2" id="KW-1185">Reference proteome</keyword>
<sequence>MTRTEELFHQIAESLPDGKKSKMFGAICVKAPNGKAAFMAWKDNMVFKLEGDAQKEALSLDGCEVFKPMEERPPMGGWIRVPVDYETKWPAFAKLALDYVKTL</sequence>